<accession>A0ABT5DNX0</accession>
<reference evidence="1 2" key="1">
    <citation type="submission" date="2022-11" db="EMBL/GenBank/DDBJ databases">
        <title>Minimal conservation of predation-associated metabolite biosynthetic gene clusters underscores biosynthetic potential of Myxococcota including descriptions for ten novel species: Archangium lansinium sp. nov., Myxococcus landrumus sp. nov., Nannocystis bai.</title>
        <authorList>
            <person name="Ahearne A."/>
            <person name="Stevens C."/>
            <person name="Dowd S."/>
        </authorList>
    </citation>
    <scope>NUCLEOTIDE SEQUENCE [LARGE SCALE GENOMIC DNA]</scope>
    <source>
        <strain evidence="1 2">NCWAL01</strain>
    </source>
</reference>
<sequence>MLFSLALGSAVAGLLEFLAALSGRDRLQQPGSDAHWPGLAELPWEFDACDNRAMTNYTLLSDSQEWIGKRWSEDPSPDRVRLLSLARDVLNFLDATGQRHRFEDFHQHPEFSARPRTPDNLDERFIQTESLLSKLRDETGSEEERAQIQVILDALQFISSTDQHGAFNEYRRHVEAGGPPLVVASFDTREEAEAWLKKHPQPPDFANILIANQYHFVTHDRSTNIRRLPRSRDLEYYLAGLKREEPPTAIASSFANLGEAEAWLQSQAKSAVRAWVSVAGELYLAVYYANIDHRALYPLSMAEGYEAEPDESA</sequence>
<dbReference type="Proteomes" id="UP001221838">
    <property type="component" value="Unassembled WGS sequence"/>
</dbReference>
<proteinExistence type="predicted"/>
<comment type="caution">
    <text evidence="1">The sequence shown here is derived from an EMBL/GenBank/DDBJ whole genome shotgun (WGS) entry which is preliminary data.</text>
</comment>
<dbReference type="RefSeq" id="WP_272145445.1">
    <property type="nucleotide sequence ID" value="NZ_JAQNDM010000002.1"/>
</dbReference>
<keyword evidence="2" id="KW-1185">Reference proteome</keyword>
<dbReference type="EMBL" id="JAQNDM010000002">
    <property type="protein sequence ID" value="MDC0714759.1"/>
    <property type="molecule type" value="Genomic_DNA"/>
</dbReference>
<name>A0ABT5DNX0_9BACT</name>
<protein>
    <submittedName>
        <fullName evidence="1">Uncharacterized protein</fullName>
    </submittedName>
</protein>
<evidence type="ECO:0000313" key="2">
    <source>
        <dbReference type="Proteomes" id="UP001221838"/>
    </source>
</evidence>
<organism evidence="1 2">
    <name type="scientific">Stigmatella ashevillensis</name>
    <dbReference type="NCBI Taxonomy" id="2995309"/>
    <lineage>
        <taxon>Bacteria</taxon>
        <taxon>Pseudomonadati</taxon>
        <taxon>Myxococcota</taxon>
        <taxon>Myxococcia</taxon>
        <taxon>Myxococcales</taxon>
        <taxon>Cystobacterineae</taxon>
        <taxon>Archangiaceae</taxon>
        <taxon>Stigmatella</taxon>
    </lineage>
</organism>
<evidence type="ECO:0000313" key="1">
    <source>
        <dbReference type="EMBL" id="MDC0714759.1"/>
    </source>
</evidence>
<gene>
    <name evidence="1" type="ORF">POL68_40290</name>
</gene>